<accession>A0ABM4DC54</accession>
<sequence length="314" mass="36421">MNMKPGEYAALKELRKDRDVIIKKTDKGGGICVIDKKEYEDKVLKMLEEKETYEELNYDPTYKIVDKIINEIVYMRNSLVIPEKVAEFMLPSTEARTPLFYGLPKVHKLDVPLRPIESGCEGPTDNISEYVVKYLRPMAKSLPSYYKDSTELLKILCSTQLPEEEYILITAEVVSLYTNIPHNDGIEAIRNFISNKWNAIKHPDNLPPLIPTDHFCRLLKLILENMAFMFGPRTFYQKFGTSMGTRMAPPYANIFMGELDQKIVEKYKNNIVLYKRFIDDVLIIFRGTSNELEEAKIFMNKLHRNITFTFTTSS</sequence>
<dbReference type="PANTHER" id="PTHR21301">
    <property type="entry name" value="REVERSE TRANSCRIPTASE"/>
    <property type="match status" value="1"/>
</dbReference>
<dbReference type="PANTHER" id="PTHR21301:SF10">
    <property type="entry name" value="REVERSE TRANSCRIPTASE DOMAIN-CONTAINING PROTEIN"/>
    <property type="match status" value="1"/>
</dbReference>
<evidence type="ECO:0000313" key="2">
    <source>
        <dbReference type="Proteomes" id="UP001652625"/>
    </source>
</evidence>
<dbReference type="Proteomes" id="UP001652625">
    <property type="component" value="Chromosome 13"/>
</dbReference>
<name>A0ABM4DC54_HYDVU</name>
<dbReference type="PROSITE" id="PS50878">
    <property type="entry name" value="RT_POL"/>
    <property type="match status" value="1"/>
</dbReference>
<keyword evidence="2" id="KW-1185">Reference proteome</keyword>
<dbReference type="Pfam" id="PF00078">
    <property type="entry name" value="RVT_1"/>
    <property type="match status" value="1"/>
</dbReference>
<dbReference type="InterPro" id="IPR000477">
    <property type="entry name" value="RT_dom"/>
</dbReference>
<proteinExistence type="predicted"/>
<gene>
    <name evidence="3" type="primary">LOC136089818</name>
</gene>
<dbReference type="GeneID" id="136089818"/>
<feature type="domain" description="Reverse transcriptase" evidence="1">
    <location>
        <begin position="84"/>
        <end position="314"/>
    </location>
</feature>
<reference evidence="3" key="1">
    <citation type="submission" date="2025-08" db="UniProtKB">
        <authorList>
            <consortium name="RefSeq"/>
        </authorList>
    </citation>
    <scope>IDENTIFICATION</scope>
</reference>
<dbReference type="RefSeq" id="XP_065671979.1">
    <property type="nucleotide sequence ID" value="XM_065815907.1"/>
</dbReference>
<evidence type="ECO:0000313" key="3">
    <source>
        <dbReference type="RefSeq" id="XP_065671979.1"/>
    </source>
</evidence>
<protein>
    <submittedName>
        <fullName evidence="3">Uncharacterized protein LOC136089818</fullName>
    </submittedName>
</protein>
<evidence type="ECO:0000259" key="1">
    <source>
        <dbReference type="PROSITE" id="PS50878"/>
    </source>
</evidence>
<organism evidence="2 3">
    <name type="scientific">Hydra vulgaris</name>
    <name type="common">Hydra</name>
    <name type="synonym">Hydra attenuata</name>
    <dbReference type="NCBI Taxonomy" id="6087"/>
    <lineage>
        <taxon>Eukaryota</taxon>
        <taxon>Metazoa</taxon>
        <taxon>Cnidaria</taxon>
        <taxon>Hydrozoa</taxon>
        <taxon>Hydroidolina</taxon>
        <taxon>Anthoathecata</taxon>
        <taxon>Aplanulata</taxon>
        <taxon>Hydridae</taxon>
        <taxon>Hydra</taxon>
    </lineage>
</organism>